<dbReference type="Proteomes" id="UP001163324">
    <property type="component" value="Chromosome 1"/>
</dbReference>
<dbReference type="EMBL" id="CM047940">
    <property type="protein sequence ID" value="KAI9904880.1"/>
    <property type="molecule type" value="Genomic_DNA"/>
</dbReference>
<protein>
    <submittedName>
        <fullName evidence="1">Uncharacterized protein</fullName>
    </submittedName>
</protein>
<gene>
    <name evidence="1" type="ORF">N3K66_001409</name>
</gene>
<sequence>MCGIHATIATAQSPWRQEPEFEENLRRRGPDHFGTLRATVGELALSFTSTVLSLRGDHVARQPLVDESAGSVLCWNGECWGVDGRPVEGNDTEAILGLLSRASQARAPGDGEDAVLEALRTIQGPFAFIFFDKLAKRVYYGRDRLGRRSLLIKPGSPLTLSSIAEGASDSWVEVEADGCYIIELDGSHPAPTRHRWASDDAMVSSIGLFNSSLPEQPPHLCADSSAVRALEQRLRDSLGLRALGIPRPPGASETDARLAVLFSGGLDCTVLARLASEVVPLGQSVDLINVAFENPRIASQHKDMSQDALFELCPDRITGRNSFAELVKVCPGRTWRLVTVNVPYEENCTHRSRIIRLMYPHNTEMDLSIASALYFAARGQGTAITKPDEEARPYSTTARVLMSGLGADELFGGYSRHGAAHASRGYQGLVDELKLDVGRLGKRNLGRDDRVMAHWGREVRFPFLDETLVRWAIALPAWEKCDFGSAGGATGLDAEKRVLRLLSLNLGMTEVAREKKRAIQFGARTAKMESGKVKGTTLITA</sequence>
<name>A0ACC0VGN8_9HYPO</name>
<evidence type="ECO:0000313" key="1">
    <source>
        <dbReference type="EMBL" id="KAI9904880.1"/>
    </source>
</evidence>
<comment type="caution">
    <text evidence="1">The sequence shown here is derived from an EMBL/GenBank/DDBJ whole genome shotgun (WGS) entry which is preliminary data.</text>
</comment>
<evidence type="ECO:0000313" key="2">
    <source>
        <dbReference type="Proteomes" id="UP001163324"/>
    </source>
</evidence>
<proteinExistence type="predicted"/>
<reference evidence="1" key="1">
    <citation type="submission" date="2022-10" db="EMBL/GenBank/DDBJ databases">
        <title>Complete Genome of Trichothecium roseum strain YXFP-22015, a Plant Pathogen Isolated from Citrus.</title>
        <authorList>
            <person name="Wang Y."/>
            <person name="Zhu L."/>
        </authorList>
    </citation>
    <scope>NUCLEOTIDE SEQUENCE</scope>
    <source>
        <strain evidence="1">YXFP-22015</strain>
    </source>
</reference>
<keyword evidence="2" id="KW-1185">Reference proteome</keyword>
<accession>A0ACC0VGN8</accession>
<organism evidence="1 2">
    <name type="scientific">Trichothecium roseum</name>
    <dbReference type="NCBI Taxonomy" id="47278"/>
    <lineage>
        <taxon>Eukaryota</taxon>
        <taxon>Fungi</taxon>
        <taxon>Dikarya</taxon>
        <taxon>Ascomycota</taxon>
        <taxon>Pezizomycotina</taxon>
        <taxon>Sordariomycetes</taxon>
        <taxon>Hypocreomycetidae</taxon>
        <taxon>Hypocreales</taxon>
        <taxon>Hypocreales incertae sedis</taxon>
        <taxon>Trichothecium</taxon>
    </lineage>
</organism>